<keyword evidence="1" id="KW-0732">Signal</keyword>
<dbReference type="KEGG" id="nvi:100678658"/>
<dbReference type="RefSeq" id="XP_003427797.1">
    <property type="nucleotide sequence ID" value="XM_003427749.4"/>
</dbReference>
<dbReference type="InParanoid" id="A0A7M7GIU1"/>
<accession>A0A7M7GIU1</accession>
<sequence length="416" mass="47194">MLQTKRLFICFAVLYLHSYFCVSEHRNFKKEWKFHRKALFRYGRHIASEANSFLFAVCSEDKLPREMNCNVTIDTPILPWNVSNTHRQTCHLKLVGSEKGEVKHEITGISSLDRLTRNRAIMVWWERRQDSQFKIQNIIVSVINMAKCTTIHLSFPIEEHGMILLGNVVIYSNSFDVTISNIAICKNTPTCRITYDVEGKQIGYPAPFIPIFTSVHTEPVAALSPNKGFYACGVDSRSWRFKAMHVSPTGHGVNLMRVTVSDPTKIHYAVSNAHELYGICLMDQKRAFCAQLDASANVKMNATMRIPGHAQDAHWIGVHNLKDGGILLLTGKCSGYKCRKFRIIRVLDNGEEEKEVDQELNIKCSNVPDQLSVEVAEYENDFCFYFACSHTLNTDGKIKSSVKLVSKCVTKSDLMA</sequence>
<dbReference type="EnsemblMetazoa" id="XM_003427749">
    <property type="protein sequence ID" value="XP_003427797"/>
    <property type="gene ID" value="LOC100678658"/>
</dbReference>
<protein>
    <submittedName>
        <fullName evidence="2">Uncharacterized protein</fullName>
    </submittedName>
</protein>
<evidence type="ECO:0000313" key="3">
    <source>
        <dbReference type="Proteomes" id="UP000002358"/>
    </source>
</evidence>
<evidence type="ECO:0000256" key="1">
    <source>
        <dbReference type="SAM" id="SignalP"/>
    </source>
</evidence>
<reference evidence="2" key="1">
    <citation type="submission" date="2021-01" db="UniProtKB">
        <authorList>
            <consortium name="EnsemblMetazoa"/>
        </authorList>
    </citation>
    <scope>IDENTIFICATION</scope>
</reference>
<name>A0A7M7GIU1_NASVI</name>
<dbReference type="Proteomes" id="UP000002358">
    <property type="component" value="Chromosome 1"/>
</dbReference>
<dbReference type="OrthoDB" id="7695655at2759"/>
<feature type="signal peptide" evidence="1">
    <location>
        <begin position="1"/>
        <end position="23"/>
    </location>
</feature>
<feature type="chain" id="PRO_5029913482" evidence="1">
    <location>
        <begin position="24"/>
        <end position="416"/>
    </location>
</feature>
<proteinExistence type="predicted"/>
<organism evidence="2 3">
    <name type="scientific">Nasonia vitripennis</name>
    <name type="common">Parasitic wasp</name>
    <dbReference type="NCBI Taxonomy" id="7425"/>
    <lineage>
        <taxon>Eukaryota</taxon>
        <taxon>Metazoa</taxon>
        <taxon>Ecdysozoa</taxon>
        <taxon>Arthropoda</taxon>
        <taxon>Hexapoda</taxon>
        <taxon>Insecta</taxon>
        <taxon>Pterygota</taxon>
        <taxon>Neoptera</taxon>
        <taxon>Endopterygota</taxon>
        <taxon>Hymenoptera</taxon>
        <taxon>Apocrita</taxon>
        <taxon>Proctotrupomorpha</taxon>
        <taxon>Chalcidoidea</taxon>
        <taxon>Pteromalidae</taxon>
        <taxon>Pteromalinae</taxon>
        <taxon>Nasonia</taxon>
    </lineage>
</organism>
<dbReference type="GeneID" id="100678658"/>
<keyword evidence="3" id="KW-1185">Reference proteome</keyword>
<evidence type="ECO:0000313" key="2">
    <source>
        <dbReference type="EnsemblMetazoa" id="XP_003427797"/>
    </source>
</evidence>
<dbReference type="AlphaFoldDB" id="A0A7M7GIU1"/>